<comment type="caution">
    <text evidence="1">The sequence shown here is derived from an EMBL/GenBank/DDBJ whole genome shotgun (WGS) entry which is preliminary data.</text>
</comment>
<evidence type="ECO:0000313" key="2">
    <source>
        <dbReference type="Proteomes" id="UP001076464"/>
    </source>
</evidence>
<reference evidence="1" key="1">
    <citation type="submission" date="2022-08" db="EMBL/GenBank/DDBJ databases">
        <title>Genome sequencing of Pelomonas sp. UHG3.</title>
        <authorList>
            <person name="So Y."/>
        </authorList>
    </citation>
    <scope>NUCLEOTIDE SEQUENCE</scope>
    <source>
        <strain evidence="1">UHG3</strain>
    </source>
</reference>
<evidence type="ECO:0000313" key="1">
    <source>
        <dbReference type="EMBL" id="MCY4747000.1"/>
    </source>
</evidence>
<sequence>MIRLTRTRDARLLTGFTGAPLQARLGQLLAYRYEDPAAGADGGVDFKPKARQTWGKAKPQLKQESFGKCAYCEADTAVVAHGDVEHFRPKSSYWWLAYCYDNYTFCCQVCNQTYKGDSFPVTGKRLAPPALPATLPTDAAQLAALAARLCPDPAATTDAAVGKLFGAENADLLNPYTTDPEKYFGWQALPDTQEVLLVPRTASARARRVVKAAEEVLGLNREELRRLRWLVYDELETTALVLQEGNFSAARKRELLARLLRQAEGNRPFAGMRRFFLRRWGLLAS</sequence>
<proteinExistence type="predicted"/>
<gene>
    <name evidence="1" type="ORF">NYO99_18645</name>
</gene>
<dbReference type="EMBL" id="JAPPUY010000005">
    <property type="protein sequence ID" value="MCY4747000.1"/>
    <property type="molecule type" value="Genomic_DNA"/>
</dbReference>
<accession>A0ACC6CF56</accession>
<keyword evidence="2" id="KW-1185">Reference proteome</keyword>
<dbReference type="Proteomes" id="UP001076464">
    <property type="component" value="Unassembled WGS sequence"/>
</dbReference>
<organism evidence="1 2">
    <name type="scientific">Roseateles hydrophilus</name>
    <dbReference type="NCBI Taxonomy" id="2975054"/>
    <lineage>
        <taxon>Bacteria</taxon>
        <taxon>Pseudomonadati</taxon>
        <taxon>Pseudomonadota</taxon>
        <taxon>Betaproteobacteria</taxon>
        <taxon>Burkholderiales</taxon>
        <taxon>Sphaerotilaceae</taxon>
        <taxon>Roseateles</taxon>
    </lineage>
</organism>
<name>A0ACC6CF56_9BURK</name>
<protein>
    <submittedName>
        <fullName evidence="1">Uncharacterized protein</fullName>
    </submittedName>
</protein>